<keyword evidence="1" id="KW-1133">Transmembrane helix</keyword>
<name>A0A8J4M5R4_9PROT</name>
<feature type="transmembrane region" description="Helical" evidence="1">
    <location>
        <begin position="35"/>
        <end position="56"/>
    </location>
</feature>
<comment type="caution">
    <text evidence="3">The sequence shown here is derived from an EMBL/GenBank/DDBJ whole genome shotgun (WGS) entry which is preliminary data.</text>
</comment>
<keyword evidence="1" id="KW-0812">Transmembrane</keyword>
<reference evidence="3" key="1">
    <citation type="journal article" date="2020" name="mSystems">
        <title>Genome- and Community-Level Interaction Insights into Carbon Utilization and Element Cycling Functions of Hydrothermarchaeota in Hydrothermal Sediment.</title>
        <authorList>
            <person name="Zhou Z."/>
            <person name="Liu Y."/>
            <person name="Xu W."/>
            <person name="Pan J."/>
            <person name="Luo Z.H."/>
            <person name="Li M."/>
        </authorList>
    </citation>
    <scope>NUCLEOTIDE SEQUENCE</scope>
    <source>
        <strain evidence="3">SpSt-997</strain>
    </source>
</reference>
<evidence type="ECO:0000313" key="3">
    <source>
        <dbReference type="EMBL" id="HGC42522.1"/>
    </source>
</evidence>
<dbReference type="Pfam" id="PF11127">
    <property type="entry name" value="YgaP-like_TM"/>
    <property type="match status" value="1"/>
</dbReference>
<proteinExistence type="predicted"/>
<accession>A0A8J4M5R4</accession>
<feature type="domain" description="Inner membrane protein YgaP-like transmembrane" evidence="2">
    <location>
        <begin position="1"/>
        <end position="63"/>
    </location>
</feature>
<gene>
    <name evidence="3" type="ORF">ENY07_04755</name>
</gene>
<dbReference type="AlphaFoldDB" id="A0A8J4M5R4"/>
<sequence length="98" mass="10453">MTPNVGTADRVIRLVVGIALLAFAAFDHGEWRWVGLIGIVPIATALFRFCPAYTLLGMRTCPMPSKAPCGPNRFEGFARIIGRDATGPARGSAPRLGV</sequence>
<dbReference type="EMBL" id="DTQM01000091">
    <property type="protein sequence ID" value="HGC42522.1"/>
    <property type="molecule type" value="Genomic_DNA"/>
</dbReference>
<dbReference type="InterPro" id="IPR021309">
    <property type="entry name" value="YgaP-like_TM"/>
</dbReference>
<evidence type="ECO:0000256" key="1">
    <source>
        <dbReference type="SAM" id="Phobius"/>
    </source>
</evidence>
<organism evidence="3">
    <name type="scientific">Acidicaldus sp</name>
    <dbReference type="NCBI Taxonomy" id="1872105"/>
    <lineage>
        <taxon>Bacteria</taxon>
        <taxon>Pseudomonadati</taxon>
        <taxon>Pseudomonadota</taxon>
        <taxon>Alphaproteobacteria</taxon>
        <taxon>Acetobacterales</taxon>
        <taxon>Acetobacteraceae</taxon>
        <taxon>Acidicaldus</taxon>
    </lineage>
</organism>
<feature type="transmembrane region" description="Helical" evidence="1">
    <location>
        <begin position="12"/>
        <end position="29"/>
    </location>
</feature>
<keyword evidence="1" id="KW-0472">Membrane</keyword>
<evidence type="ECO:0000259" key="2">
    <source>
        <dbReference type="Pfam" id="PF11127"/>
    </source>
</evidence>
<protein>
    <submittedName>
        <fullName evidence="3">DUF2892 domain-containing protein</fullName>
    </submittedName>
</protein>